<evidence type="ECO:0000313" key="3">
    <source>
        <dbReference type="Proteomes" id="UP000321947"/>
    </source>
</evidence>
<dbReference type="AlphaFoldDB" id="A0A5D3DF71"/>
<dbReference type="EMBL" id="SSTD01005204">
    <property type="protein sequence ID" value="TYK22185.1"/>
    <property type="molecule type" value="Genomic_DNA"/>
</dbReference>
<reference evidence="2 3" key="1">
    <citation type="submission" date="2019-08" db="EMBL/GenBank/DDBJ databases">
        <title>Draft genome sequences of two oriental melons (Cucumis melo L. var makuwa).</title>
        <authorList>
            <person name="Kwon S.-Y."/>
        </authorList>
    </citation>
    <scope>NUCLEOTIDE SEQUENCE [LARGE SCALE GENOMIC DNA]</scope>
    <source>
        <strain evidence="3">cv. Chang Bougi</strain>
        <tissue evidence="2">Leaf</tissue>
    </source>
</reference>
<comment type="caution">
    <text evidence="2">The sequence shown here is derived from an EMBL/GenBank/DDBJ whole genome shotgun (WGS) entry which is preliminary data.</text>
</comment>
<feature type="region of interest" description="Disordered" evidence="1">
    <location>
        <begin position="148"/>
        <end position="172"/>
    </location>
</feature>
<gene>
    <name evidence="2" type="ORF">E5676_scaffold333G00540</name>
</gene>
<name>A0A5D3DF71_CUCMM</name>
<feature type="region of interest" description="Disordered" evidence="1">
    <location>
        <begin position="31"/>
        <end position="59"/>
    </location>
</feature>
<evidence type="ECO:0000256" key="1">
    <source>
        <dbReference type="SAM" id="MobiDB-lite"/>
    </source>
</evidence>
<organism evidence="2 3">
    <name type="scientific">Cucumis melo var. makuwa</name>
    <name type="common">Oriental melon</name>
    <dbReference type="NCBI Taxonomy" id="1194695"/>
    <lineage>
        <taxon>Eukaryota</taxon>
        <taxon>Viridiplantae</taxon>
        <taxon>Streptophyta</taxon>
        <taxon>Embryophyta</taxon>
        <taxon>Tracheophyta</taxon>
        <taxon>Spermatophyta</taxon>
        <taxon>Magnoliopsida</taxon>
        <taxon>eudicotyledons</taxon>
        <taxon>Gunneridae</taxon>
        <taxon>Pentapetalae</taxon>
        <taxon>rosids</taxon>
        <taxon>fabids</taxon>
        <taxon>Cucurbitales</taxon>
        <taxon>Cucurbitaceae</taxon>
        <taxon>Benincaseae</taxon>
        <taxon>Cucumis</taxon>
    </lineage>
</organism>
<sequence>MVNTHKGSYMTQPFEDAPEVTIWSPSKRQVKVRGRRFKSTPPRRSYRLPSKKSQEEASRKLHESVLLKSVPVVSESFVPASSVAHVPRVPATNVSDMDSNDWDDVPLAQLLKNTLIPDVSNKLHVNPPSSFHSQESLSTKGVFIPTLGIPSTSNVQPGPSAHSPPASPTLFSSVDAHQSIPDVVPEVPLNGDDNPVVPPASTDIPVASKPVEKKAQQKRCNITTKTDRKKIPPNIPSVPIDGISFHHEESVQRWKFVLQ</sequence>
<proteinExistence type="predicted"/>
<evidence type="ECO:0000313" key="2">
    <source>
        <dbReference type="EMBL" id="TYK22185.1"/>
    </source>
</evidence>
<protein>
    <recommendedName>
        <fullName evidence="4">Envelope-like protein</fullName>
    </recommendedName>
</protein>
<dbReference type="Proteomes" id="UP000321947">
    <property type="component" value="Unassembled WGS sequence"/>
</dbReference>
<evidence type="ECO:0008006" key="4">
    <source>
        <dbReference type="Google" id="ProtNLM"/>
    </source>
</evidence>
<accession>A0A5D3DF71</accession>